<dbReference type="AlphaFoldDB" id="A0A7M7T6G9"/>
<evidence type="ECO:0000259" key="5">
    <source>
        <dbReference type="Pfam" id="PF19047"/>
    </source>
</evidence>
<protein>
    <recommendedName>
        <fullName evidence="5">HOOK N-terminal domain-containing protein</fullName>
    </recommendedName>
</protein>
<keyword evidence="3 4" id="KW-0175">Coiled coil</keyword>
<keyword evidence="7" id="KW-1185">Reference proteome</keyword>
<dbReference type="GO" id="GO:0031122">
    <property type="term" value="P:cytoplasmic microtubule organization"/>
    <property type="evidence" value="ECO:0007669"/>
    <property type="project" value="TreeGrafter"/>
</dbReference>
<dbReference type="GO" id="GO:0005737">
    <property type="term" value="C:cytoplasm"/>
    <property type="evidence" value="ECO:0007669"/>
    <property type="project" value="UniProtKB-SubCell"/>
</dbReference>
<accession>A0A7M7T6G9</accession>
<dbReference type="InterPro" id="IPR043936">
    <property type="entry name" value="HOOK_N"/>
</dbReference>
<reference evidence="6" key="1">
    <citation type="submission" date="2021-01" db="UniProtKB">
        <authorList>
            <consortium name="EnsemblMetazoa"/>
        </authorList>
    </citation>
    <scope>IDENTIFICATION</scope>
</reference>
<feature type="coiled-coil region" evidence="4">
    <location>
        <begin position="542"/>
        <end position="569"/>
    </location>
</feature>
<dbReference type="InParanoid" id="A0A7M7T6G9"/>
<dbReference type="GO" id="GO:0005813">
    <property type="term" value="C:centrosome"/>
    <property type="evidence" value="ECO:0007669"/>
    <property type="project" value="TreeGrafter"/>
</dbReference>
<evidence type="ECO:0000313" key="7">
    <source>
        <dbReference type="Proteomes" id="UP000002358"/>
    </source>
</evidence>
<dbReference type="PANTHER" id="PTHR18947:SF28">
    <property type="entry name" value="GIRDIN, ISOFORM A"/>
    <property type="match status" value="1"/>
</dbReference>
<dbReference type="GO" id="GO:0008017">
    <property type="term" value="F:microtubule binding"/>
    <property type="evidence" value="ECO:0007669"/>
    <property type="project" value="TreeGrafter"/>
</dbReference>
<dbReference type="PANTHER" id="PTHR18947">
    <property type="entry name" value="HOOK PROTEINS"/>
    <property type="match status" value="1"/>
</dbReference>
<dbReference type="GO" id="GO:0030705">
    <property type="term" value="P:cytoskeleton-dependent intracellular transport"/>
    <property type="evidence" value="ECO:0007669"/>
    <property type="project" value="InterPro"/>
</dbReference>
<name>A0A7M7T6G9_NASVI</name>
<dbReference type="RefSeq" id="XP_031777727.1">
    <property type="nucleotide sequence ID" value="XM_031921867.2"/>
</dbReference>
<feature type="domain" description="HOOK N-terminal" evidence="5">
    <location>
        <begin position="70"/>
        <end position="154"/>
    </location>
</feature>
<dbReference type="KEGG" id="nvi:100121607"/>
<evidence type="ECO:0000256" key="1">
    <source>
        <dbReference type="ARBA" id="ARBA00004496"/>
    </source>
</evidence>
<dbReference type="OrthoDB" id="7683701at2759"/>
<dbReference type="GeneID" id="100121607"/>
<sequence>MAKNMSVSEIDKFLEGPLVTWFINCLDPSLTPEKLTYEQIVDGVLIHNVFLQMDLYCQAGEVVPPAGDASLRARNLKRIVGNIRQFYEEELNHVVIRLPNVSRLSREPRLHISDTQLLLKLLLGCAVICPRNEHFVENIKMLEVKTQEAIAEYITQVLHVPGIMLSQDMLQTSNETNCVAKVFEVVRQVCRAKDYYKMKLKNMARTGVSMNESRFDHTMQTSLEEDQLEAMSCSEVQNLLESSITSDREESQTKDAQLLMETRSKLRRQQEELNQKIDDLSEARCEIKAYKEQLNRMRLENEQLVFEARSAKKYRDELDAAIEKAERADRLEQEIIRYKEKLDKMDFSEAHLKELRQQNQLLNENIQNLDEQLQNYKAKANQVLELQQQMLQMKQEMEELSEENATSREKNRELIEENEQLEQLVRTRTNETLDNGFIIESEDASNSMNYSLSEQLDTSAKCEALKLQLENRRLSSLLDSMKENIVHEESSQLVNAHKQNKKLSTMYDSIHKQKHELGKKHKLLQDEYNKLIKGALMSEIQNKKKDLEITRLRELIKQQEEKIQILSVDISLTDSQKELSIAKNQLAAEKSILIKSKEKLSGDLDHLKTLHDQLNADYQQLLQDRIQLRTQQREDKLTLRKQAETIEKLETRIKALEDECASLKSDEILVEHAKLKKEFDRLFKSNETLLVDYQRARNELNSKICQEPELRVKSQKIIELEIELDKIQHRVEVLEQMNLTLEKDKSSLMQQNDQLLKQNDQLVTKALENLREHHKEELKNNDQVNNLKRQKEKLEEKIMDQYRRQDPASTKKKSSSNIVKKTFVKVTRAGSEFFLNRSRRSFAEESRLADQPSLDFKFTRCEDSNDAATRKASRQSTVSAYAGDYPRNRKSLDFLENFEPNKFSFDEPPVNSRKSLDFELQARSRKSFDFAELRSLCNNEKAEDRTLPDPSNMENIMASTMYEEDDFSTFGNNKSIDLSFEKDQNEELDVLGENNNVEMKELMTAKSRQSIWMDHGCA</sequence>
<dbReference type="Gene3D" id="1.10.418.10">
    <property type="entry name" value="Calponin-like domain"/>
    <property type="match status" value="1"/>
</dbReference>
<feature type="coiled-coil region" evidence="4">
    <location>
        <begin position="597"/>
        <end position="666"/>
    </location>
</feature>
<dbReference type="InterPro" id="IPR036872">
    <property type="entry name" value="CH_dom_sf"/>
</dbReference>
<evidence type="ECO:0000256" key="3">
    <source>
        <dbReference type="ARBA" id="ARBA00023054"/>
    </source>
</evidence>
<evidence type="ECO:0000313" key="6">
    <source>
        <dbReference type="EnsemblMetazoa" id="XP_031777727"/>
    </source>
</evidence>
<comment type="subcellular location">
    <subcellularLocation>
        <location evidence="1">Cytoplasm</location>
    </subcellularLocation>
</comment>
<evidence type="ECO:0000256" key="4">
    <source>
        <dbReference type="SAM" id="Coils"/>
    </source>
</evidence>
<feature type="coiled-coil region" evidence="4">
    <location>
        <begin position="710"/>
        <end position="804"/>
    </location>
</feature>
<dbReference type="GO" id="GO:0051959">
    <property type="term" value="F:dynein light intermediate chain binding"/>
    <property type="evidence" value="ECO:0007669"/>
    <property type="project" value="TreeGrafter"/>
</dbReference>
<dbReference type="Pfam" id="PF19047">
    <property type="entry name" value="HOOK_N"/>
    <property type="match status" value="1"/>
</dbReference>
<dbReference type="SMR" id="A0A7M7T6G9"/>
<evidence type="ECO:0000256" key="2">
    <source>
        <dbReference type="ARBA" id="ARBA00022490"/>
    </source>
</evidence>
<keyword evidence="2" id="KW-0963">Cytoplasm</keyword>
<dbReference type="Proteomes" id="UP000002358">
    <property type="component" value="Chromosome 1"/>
</dbReference>
<dbReference type="SUPFAM" id="SSF116907">
    <property type="entry name" value="Hook domain"/>
    <property type="match status" value="1"/>
</dbReference>
<proteinExistence type="predicted"/>
<organism evidence="6 7">
    <name type="scientific">Nasonia vitripennis</name>
    <name type="common">Parasitic wasp</name>
    <dbReference type="NCBI Taxonomy" id="7425"/>
    <lineage>
        <taxon>Eukaryota</taxon>
        <taxon>Metazoa</taxon>
        <taxon>Ecdysozoa</taxon>
        <taxon>Arthropoda</taxon>
        <taxon>Hexapoda</taxon>
        <taxon>Insecta</taxon>
        <taxon>Pterygota</taxon>
        <taxon>Neoptera</taxon>
        <taxon>Endopterygota</taxon>
        <taxon>Hymenoptera</taxon>
        <taxon>Apocrita</taxon>
        <taxon>Proctotrupomorpha</taxon>
        <taxon>Chalcidoidea</taxon>
        <taxon>Pteromalidae</taxon>
        <taxon>Pteromalinae</taxon>
        <taxon>Nasonia</taxon>
    </lineage>
</organism>
<feature type="coiled-coil region" evidence="4">
    <location>
        <begin position="256"/>
        <end position="431"/>
    </location>
</feature>
<dbReference type="EnsemblMetazoa" id="XM_031921867">
    <property type="protein sequence ID" value="XP_031777727"/>
    <property type="gene ID" value="LOC100121607"/>
</dbReference>